<dbReference type="Pfam" id="PF00395">
    <property type="entry name" value="SLH"/>
    <property type="match status" value="3"/>
</dbReference>
<dbReference type="PROSITE" id="PS51272">
    <property type="entry name" value="SLH"/>
    <property type="match status" value="2"/>
</dbReference>
<feature type="transmembrane region" description="Helical" evidence="3">
    <location>
        <begin position="21"/>
        <end position="39"/>
    </location>
</feature>
<gene>
    <name evidence="5" type="ORF">EKG35_14345</name>
</gene>
<dbReference type="Pfam" id="PF12733">
    <property type="entry name" value="Cadherin-like"/>
    <property type="match status" value="2"/>
</dbReference>
<feature type="compositionally biased region" description="Polar residues" evidence="2">
    <location>
        <begin position="953"/>
        <end position="966"/>
    </location>
</feature>
<dbReference type="Pfam" id="PF07581">
    <property type="entry name" value="Glug"/>
    <property type="match status" value="1"/>
</dbReference>
<evidence type="ECO:0000313" key="5">
    <source>
        <dbReference type="EMBL" id="RTQ90783.1"/>
    </source>
</evidence>
<name>A0A431ULM1_9BACI</name>
<keyword evidence="6" id="KW-1185">Reference proteome</keyword>
<sequence length="1434" mass="154010">MMDFSENSNEHMEEKMNTKKWIIISIIFLLVIQPFYSIIGSSSKAAAEGIPFVGGDGTSENPYQIATADQLNEVRNYLDKDFILVADIDLEGYSNWVPIAGFRGSFNGDWHVISNLKITEDNSNIGLFSFVDNATLKNFALKDAQVNGANQTAILAGQAYNFTVIEGVTIDGGTVNATGGVVGGLVGYAANVIFNKVSSSATVSSSADNVGGLIGFSQSANTLKNSYSTGNVTGSFNVGGLIGQANNSTIENTYATGKVIFNGNGGGLIGSIDTTVTNSFYDLITTSLDDDSGKGSPKTIEDMKQESTYTNWGFGDTWGLDQNKNNGYPYLLSSNTNLNNLTISLFSLNESFSPNKLNYTVTVPIGTNEIALSATPADLKASVTIPGAVDDTVTLDSDGQTMISVEVKAEDGTTKTYMITVVTEATPSNNANLSNLTLSQGTLSPSFASGITEYKASVGNEISSVEVTPMLDDSTATLTVNGSLATSGNAQNISLNVGENPITIVVTAQDGKTTTYTIELTRGNSLGNGEDPDLNASNPPSENSCVSGLGDGLTPENPIIICTAEDLDNIRNGMDKHYKLGQDIDLESYVSEGGPAYNNGKGWAPIGSMSESFTGTLDGNNYEIKNLKINRPNEMFVGLFGGTYDPDWDQEANMNNGVIDFSSQRITFNNIKLRNVNIIGDYTVGALAASISRGGINNSSVTGIIEGVSSVGGLAGNNAYTFISRSWSDATVIGKVCDPTNLYIACGTTGGLVGHNSGQITESFSVGDVNGLKNVGGLVGVGWNYDIINSYSAGTVTGKMSVGGIVGSLDHSTDIINSYSISKVHPTPDSESTTIGGLAGTPYSGPFSEPSGPFITFGISSYWDVTVSNIEARENEYGTPVTKSLDMMKKGTFVNWDTENVWYITCDGESGYPALKWMMSDIPTDRSCPGSGMENPNEIPGTETPSVPEPPNTGGNETESPSKPQTGGNKGGSGNGSSNTEIITVDVDGKNGENLNKTPIKRTTESNGVVKDFVTMPETIAKDTVQKAKESGNDTARIIIPDDKDVVSETNVEVPKSALTELKSGELNLDIYTENVTISIPKASLIDFNEDLYFHLIPIKEEAQRKDVEDRARVEKIVKDMAQDQSIEVVARPMTIDTNMQSRPVTLILPLREVHLPTEEAEREKFLKELVIFIEHSDGEKQLVKANVVQYNEGQLGLQFGVNKFSTFTILHMEGSEEEAAEQGTHNPYIIGFGSEFRPNQPVSRAQMARMLARNLDATPSTQAYKDISATHWVYNEVMEVKGAGIMTGKTDTTFDASGHITRAQMAGIAYRWIQNECGKDANAFDSCVKLKNIPNTNFNDVSSNHWAFEAINFMKDSKMMVGFEDNTFRPNENLTRAQAVKVLNDLFKRGPLTGITTPSFEDVTPSHWAFEEIEEAARTHTINFDDSGQEILK</sequence>
<feature type="region of interest" description="Disordered" evidence="2">
    <location>
        <begin position="522"/>
        <end position="547"/>
    </location>
</feature>
<dbReference type="PANTHER" id="PTHR43308">
    <property type="entry name" value="OUTER MEMBRANE PROTEIN ALPHA-RELATED"/>
    <property type="match status" value="1"/>
</dbReference>
<keyword evidence="3" id="KW-0812">Transmembrane</keyword>
<protein>
    <recommendedName>
        <fullName evidence="4">SLH domain-containing protein</fullName>
    </recommendedName>
</protein>
<evidence type="ECO:0000256" key="1">
    <source>
        <dbReference type="ARBA" id="ARBA00022729"/>
    </source>
</evidence>
<feature type="region of interest" description="Disordered" evidence="2">
    <location>
        <begin position="926"/>
        <end position="1003"/>
    </location>
</feature>
<evidence type="ECO:0000313" key="6">
    <source>
        <dbReference type="Proteomes" id="UP000276349"/>
    </source>
</evidence>
<proteinExistence type="predicted"/>
<reference evidence="5 6" key="1">
    <citation type="submission" date="2018-12" db="EMBL/GenBank/DDBJ databases">
        <authorList>
            <person name="Yu L."/>
        </authorList>
    </citation>
    <scope>NUCLEOTIDE SEQUENCE [LARGE SCALE GENOMIC DNA]</scope>
    <source>
        <strain evidence="5 6">S5H2222</strain>
    </source>
</reference>
<evidence type="ECO:0000256" key="3">
    <source>
        <dbReference type="SAM" id="Phobius"/>
    </source>
</evidence>
<dbReference type="InterPro" id="IPR025883">
    <property type="entry name" value="Cadherin-like_domain"/>
</dbReference>
<feature type="domain" description="SLH" evidence="4">
    <location>
        <begin position="1261"/>
        <end position="1324"/>
    </location>
</feature>
<dbReference type="OrthoDB" id="9807519at2"/>
<dbReference type="PANTHER" id="PTHR43308:SF5">
    <property type="entry name" value="S-LAYER PROTEIN _ PEPTIDOGLYCAN ENDO-BETA-N-ACETYLGLUCOSAMINIDASE"/>
    <property type="match status" value="1"/>
</dbReference>
<organism evidence="5 6">
    <name type="scientific">Lysinibacillus telephonicus</name>
    <dbReference type="NCBI Taxonomy" id="1714840"/>
    <lineage>
        <taxon>Bacteria</taxon>
        <taxon>Bacillati</taxon>
        <taxon>Bacillota</taxon>
        <taxon>Bacilli</taxon>
        <taxon>Bacillales</taxon>
        <taxon>Bacillaceae</taxon>
        <taxon>Lysinibacillus</taxon>
    </lineage>
</organism>
<evidence type="ECO:0000256" key="2">
    <source>
        <dbReference type="SAM" id="MobiDB-lite"/>
    </source>
</evidence>
<keyword evidence="3" id="KW-1133">Transmembrane helix</keyword>
<dbReference type="Gene3D" id="2.160.20.110">
    <property type="match status" value="2"/>
</dbReference>
<dbReference type="InterPro" id="IPR011493">
    <property type="entry name" value="GLUG"/>
</dbReference>
<accession>A0A431ULM1</accession>
<feature type="compositionally biased region" description="Polar residues" evidence="2">
    <location>
        <begin position="535"/>
        <end position="546"/>
    </location>
</feature>
<comment type="caution">
    <text evidence="5">The sequence shown here is derived from an EMBL/GenBank/DDBJ whole genome shotgun (WGS) entry which is preliminary data.</text>
</comment>
<dbReference type="Proteomes" id="UP000276349">
    <property type="component" value="Unassembled WGS sequence"/>
</dbReference>
<keyword evidence="1" id="KW-0732">Signal</keyword>
<evidence type="ECO:0000259" key="4">
    <source>
        <dbReference type="PROSITE" id="PS51272"/>
    </source>
</evidence>
<feature type="domain" description="SLH" evidence="4">
    <location>
        <begin position="1335"/>
        <end position="1398"/>
    </location>
</feature>
<dbReference type="EMBL" id="RXNR01000046">
    <property type="protein sequence ID" value="RTQ90783.1"/>
    <property type="molecule type" value="Genomic_DNA"/>
</dbReference>
<dbReference type="InterPro" id="IPR051465">
    <property type="entry name" value="Cell_Envelope_Struct_Comp"/>
</dbReference>
<dbReference type="InterPro" id="IPR001119">
    <property type="entry name" value="SLH_dom"/>
</dbReference>
<keyword evidence="3" id="KW-0472">Membrane</keyword>